<dbReference type="PANTHER" id="PTHR43397:SF1">
    <property type="entry name" value="ERGOTHIONEINE BIOSYNTHESIS PROTEIN 1"/>
    <property type="match status" value="1"/>
</dbReference>
<dbReference type="PANTHER" id="PTHR43397">
    <property type="entry name" value="ERGOTHIONEINE BIOSYNTHESIS PROTEIN 1"/>
    <property type="match status" value="1"/>
</dbReference>
<dbReference type="Proteomes" id="UP000248688">
    <property type="component" value="Chromosome"/>
</dbReference>
<dbReference type="SUPFAM" id="SSF53335">
    <property type="entry name" value="S-adenosyl-L-methionine-dependent methyltransferases"/>
    <property type="match status" value="1"/>
</dbReference>
<dbReference type="GO" id="GO:0032259">
    <property type="term" value="P:methylation"/>
    <property type="evidence" value="ECO:0007669"/>
    <property type="project" value="UniProtKB-KW"/>
</dbReference>
<dbReference type="InterPro" id="IPR035094">
    <property type="entry name" value="EgtD"/>
</dbReference>
<sequence length="321" mass="37206">MEYAINTETEFARDVLEGLTATNKHLSSKYFYDQRGDVLFQKIMKLPEYYLTQKEFSILDQYKDAILQPFLSSGQPFNLVEMGAGDGLKTKILLRYLQDSGCNYTYYPIDISGTVLEQLKCDLKQDFPSMCITPITGTYKRALEEQKWEEGRRNLFLFLGANIGNFDRELAVNMLRRISEALNAGDYLLIGFDLKKDPEVILQAYNDPKGVTRDFNLNILSRINKELGGDFDLAKFKHWPMYDPLTGECRSYLISMETQKVTISGLDKEVYFEKAEPIHTEVSKKYNNYELGQLAEESGFVITRDFEDKEHFFTDSLWQKQ</sequence>
<evidence type="ECO:0000256" key="1">
    <source>
        <dbReference type="ARBA" id="ARBA00022603"/>
    </source>
</evidence>
<reference evidence="4 5" key="1">
    <citation type="submission" date="2018-06" db="EMBL/GenBank/DDBJ databases">
        <title>Echinicola strongylocentroti sp. nov., isolated from a sea urchin Strongylocentrotus intermedius.</title>
        <authorList>
            <person name="Bae S.S."/>
        </authorList>
    </citation>
    <scope>NUCLEOTIDE SEQUENCE [LARGE SCALE GENOMIC DNA]</scope>
    <source>
        <strain evidence="4 5">MEBiC08714</strain>
    </source>
</reference>
<dbReference type="OrthoDB" id="5289726at2"/>
<dbReference type="NCBIfam" id="TIGR03438">
    <property type="entry name" value="egtD_ergothio"/>
    <property type="match status" value="1"/>
</dbReference>
<keyword evidence="5" id="KW-1185">Reference proteome</keyword>
<keyword evidence="1 4" id="KW-0489">Methyltransferase</keyword>
<gene>
    <name evidence="4" type="primary">egtD</name>
    <name evidence="4" type="ORF">DN752_21610</name>
</gene>
<dbReference type="Gene3D" id="3.40.50.150">
    <property type="entry name" value="Vaccinia Virus protein VP39"/>
    <property type="match status" value="1"/>
</dbReference>
<dbReference type="InterPro" id="IPR019257">
    <property type="entry name" value="MeTrfase_dom"/>
</dbReference>
<dbReference type="AlphaFoldDB" id="A0A2Z4INP8"/>
<dbReference type="InterPro" id="IPR029063">
    <property type="entry name" value="SAM-dependent_MTases_sf"/>
</dbReference>
<dbReference type="PIRSF" id="PIRSF018005">
    <property type="entry name" value="UCP018005"/>
    <property type="match status" value="1"/>
</dbReference>
<dbReference type="Pfam" id="PF10017">
    <property type="entry name" value="Methyltransf_33"/>
    <property type="match status" value="1"/>
</dbReference>
<evidence type="ECO:0000259" key="3">
    <source>
        <dbReference type="Pfam" id="PF10017"/>
    </source>
</evidence>
<name>A0A2Z4INP8_9BACT</name>
<dbReference type="GO" id="GO:0052706">
    <property type="term" value="F:L-histidine N(alpha)-methyltransferase activity"/>
    <property type="evidence" value="ECO:0007669"/>
    <property type="project" value="UniProtKB-EC"/>
</dbReference>
<accession>A0A2Z4INP8</accession>
<feature type="domain" description="Histidine-specific methyltransferase SAM-dependent" evidence="3">
    <location>
        <begin position="11"/>
        <end position="319"/>
    </location>
</feature>
<evidence type="ECO:0000313" key="5">
    <source>
        <dbReference type="Proteomes" id="UP000248688"/>
    </source>
</evidence>
<evidence type="ECO:0000313" key="4">
    <source>
        <dbReference type="EMBL" id="AWW32535.1"/>
    </source>
</evidence>
<dbReference type="EMBL" id="CP030041">
    <property type="protein sequence ID" value="AWW32535.1"/>
    <property type="molecule type" value="Genomic_DNA"/>
</dbReference>
<keyword evidence="2 4" id="KW-0808">Transferase</keyword>
<dbReference type="RefSeq" id="WP_112785908.1">
    <property type="nucleotide sequence ID" value="NZ_CP030041.1"/>
</dbReference>
<organism evidence="4 5">
    <name type="scientific">Echinicola strongylocentroti</name>
    <dbReference type="NCBI Taxonomy" id="1795355"/>
    <lineage>
        <taxon>Bacteria</taxon>
        <taxon>Pseudomonadati</taxon>
        <taxon>Bacteroidota</taxon>
        <taxon>Cytophagia</taxon>
        <taxon>Cytophagales</taxon>
        <taxon>Cyclobacteriaceae</taxon>
        <taxon>Echinicola</taxon>
    </lineage>
</organism>
<dbReference type="InterPro" id="IPR051128">
    <property type="entry name" value="EgtD_Methyltrsf_superfamily"/>
</dbReference>
<proteinExistence type="predicted"/>
<protein>
    <submittedName>
        <fullName evidence="4">L-histidine N(Alpha)-methyltransferase</fullName>
        <ecNumber evidence="4">2.1.1.44</ecNumber>
    </submittedName>
</protein>
<dbReference type="EC" id="2.1.1.44" evidence="4"/>
<dbReference type="InterPro" id="IPR017804">
    <property type="entry name" value="MeTrfase_EgtD-like"/>
</dbReference>
<dbReference type="KEGG" id="est:DN752_21610"/>
<evidence type="ECO:0000256" key="2">
    <source>
        <dbReference type="ARBA" id="ARBA00022679"/>
    </source>
</evidence>